<dbReference type="InterPro" id="IPR017900">
    <property type="entry name" value="4Fe4S_Fe_S_CS"/>
</dbReference>
<dbReference type="InterPro" id="IPR004113">
    <property type="entry name" value="FAD-bd_oxidored_4_C"/>
</dbReference>
<keyword evidence="5" id="KW-0560">Oxidoreductase</keyword>
<feature type="domain" description="FAD-binding PCMH-type" evidence="9">
    <location>
        <begin position="42"/>
        <end position="278"/>
    </location>
</feature>
<dbReference type="Gene3D" id="1.10.45.10">
    <property type="entry name" value="Vanillyl-alcohol Oxidase, Chain A, domain 4"/>
    <property type="match status" value="1"/>
</dbReference>
<dbReference type="Gene3D" id="3.30.465.10">
    <property type="match status" value="1"/>
</dbReference>
<dbReference type="HOGENOM" id="CLU_010756_0_0_0"/>
<dbReference type="Gene3D" id="1.10.1060.10">
    <property type="entry name" value="Alpha-helical ferredoxin"/>
    <property type="match status" value="1"/>
</dbReference>
<dbReference type="PROSITE" id="PS51379">
    <property type="entry name" value="4FE4S_FER_2"/>
    <property type="match status" value="1"/>
</dbReference>
<keyword evidence="11" id="KW-1185">Reference proteome</keyword>
<dbReference type="GO" id="GO:0071949">
    <property type="term" value="F:FAD binding"/>
    <property type="evidence" value="ECO:0007669"/>
    <property type="project" value="InterPro"/>
</dbReference>
<dbReference type="InterPro" id="IPR017896">
    <property type="entry name" value="4Fe4S_Fe-S-bd"/>
</dbReference>
<dbReference type="PROSITE" id="PS51387">
    <property type="entry name" value="FAD_PCMH"/>
    <property type="match status" value="1"/>
</dbReference>
<evidence type="ECO:0000256" key="3">
    <source>
        <dbReference type="ARBA" id="ARBA00022723"/>
    </source>
</evidence>
<dbReference type="GO" id="GO:0046872">
    <property type="term" value="F:metal ion binding"/>
    <property type="evidence" value="ECO:0007669"/>
    <property type="project" value="UniProtKB-KW"/>
</dbReference>
<dbReference type="KEGG" id="lfp:Y981_07250"/>
<reference evidence="10 11" key="2">
    <citation type="journal article" date="2015" name="Biomed. Res. Int.">
        <title>Effects of Arsenite Resistance on the Growth and Functional Gene Expression of Leptospirillum ferriphilum and Acidithiobacillus thiooxidans in Pure Culture and Coculture.</title>
        <authorList>
            <person name="Jiang H."/>
            <person name="Liang Y."/>
            <person name="Yin H."/>
            <person name="Xiao Y."/>
            <person name="Guo X."/>
            <person name="Xu Y."/>
            <person name="Hu Q."/>
            <person name="Liu H."/>
            <person name="Liu X."/>
        </authorList>
    </citation>
    <scope>NUCLEOTIDE SEQUENCE [LARGE SCALE GENOMIC DNA]</scope>
    <source>
        <strain evidence="10 11">YSK</strain>
    </source>
</reference>
<evidence type="ECO:0000256" key="7">
    <source>
        <dbReference type="ARBA" id="ARBA00023014"/>
    </source>
</evidence>
<dbReference type="GO" id="GO:0051536">
    <property type="term" value="F:iron-sulfur cluster binding"/>
    <property type="evidence" value="ECO:0007669"/>
    <property type="project" value="UniProtKB-KW"/>
</dbReference>
<evidence type="ECO:0000256" key="2">
    <source>
        <dbReference type="ARBA" id="ARBA00022630"/>
    </source>
</evidence>
<dbReference type="InterPro" id="IPR016166">
    <property type="entry name" value="FAD-bd_PCMH"/>
</dbReference>
<evidence type="ECO:0000313" key="10">
    <source>
        <dbReference type="EMBL" id="AIA30622.1"/>
    </source>
</evidence>
<dbReference type="OrthoDB" id="9811557at2"/>
<dbReference type="GO" id="GO:0016491">
    <property type="term" value="F:oxidoreductase activity"/>
    <property type="evidence" value="ECO:0007669"/>
    <property type="project" value="UniProtKB-KW"/>
</dbReference>
<evidence type="ECO:0000256" key="4">
    <source>
        <dbReference type="ARBA" id="ARBA00022827"/>
    </source>
</evidence>
<proteinExistence type="predicted"/>
<dbReference type="Pfam" id="PF13183">
    <property type="entry name" value="Fer4_8"/>
    <property type="match status" value="1"/>
</dbReference>
<dbReference type="PANTHER" id="PTHR42934:SF2">
    <property type="entry name" value="GLYCOLATE OXIDASE SUBUNIT GLCD"/>
    <property type="match status" value="1"/>
</dbReference>
<keyword evidence="3" id="KW-0479">Metal-binding</keyword>
<dbReference type="Pfam" id="PF02913">
    <property type="entry name" value="FAD-oxidase_C"/>
    <property type="match status" value="1"/>
</dbReference>
<dbReference type="Pfam" id="PF01565">
    <property type="entry name" value="FAD_binding_4"/>
    <property type="match status" value="1"/>
</dbReference>
<evidence type="ECO:0000259" key="8">
    <source>
        <dbReference type="PROSITE" id="PS51379"/>
    </source>
</evidence>
<name>A0A059XZH2_9BACT</name>
<dbReference type="RefSeq" id="WP_038505410.1">
    <property type="nucleotide sequence ID" value="NZ_CP007243.1"/>
</dbReference>
<organism evidence="10 11">
    <name type="scientific">Leptospirillum ferriphilum YSK</name>
    <dbReference type="NCBI Taxonomy" id="1441628"/>
    <lineage>
        <taxon>Bacteria</taxon>
        <taxon>Pseudomonadati</taxon>
        <taxon>Nitrospirota</taxon>
        <taxon>Nitrospiria</taxon>
        <taxon>Nitrospirales</taxon>
        <taxon>Nitrospiraceae</taxon>
        <taxon>Leptospirillum</taxon>
    </lineage>
</organism>
<dbReference type="InterPro" id="IPR016167">
    <property type="entry name" value="FAD-bd_PCMH_sub1"/>
</dbReference>
<dbReference type="InterPro" id="IPR036318">
    <property type="entry name" value="FAD-bd_PCMH-like_sf"/>
</dbReference>
<dbReference type="PANTHER" id="PTHR42934">
    <property type="entry name" value="GLYCOLATE OXIDASE SUBUNIT GLCD"/>
    <property type="match status" value="1"/>
</dbReference>
<sequence>MNTGGPPITSSVLEELSRIAGQDSVLSRPQDRKAFSYDAGIYRVDPQAVVLPRSVESAEAVLRFASANGIPLTCRSGGTNLGGGAIGPGIVLGMSRLKGMDFSGIEDGYVEVGPGVILRELNDRLMERGRFFAPDPSSGLACQIGGMIGTNAAGAHSLKYGAVKDNVLAVDFVPLEGERVRLFPVHLDGSPESHRRREELPPAFTRLLSVLPEWAPVLRKARKNVSKNSSGYNLFELVDRMFPENPSVPPVFDPLRLVIGSEGTLGLVTRARLLVRPLPQRKSTILAFFHNLEDLGEAVGSLQSLNPSAMEMMDRTTLDLVGRERFSIPEDADSLLLIEFDHEPQEAILAEAMDILAAYPAPRPPRVARQEEDQAELWKARHALFPTLYRYDGVHRPINFADDVAVPVQRLPELLEWLRTFFRDLRIPVAIYGHIGNGNAHINPLLNLSEPTAAKSMLEISQTIHRTVIGRFGGVPCGEHGEGRVRAEFLPDVYGPEVYAMFERTKALFDPGGLLNPGVKISRVSFLDHIDVPRVVQPCATCGKCNTVCPSFDVLRQESMGARGWYQILTDPVFRDNPPGEVLDSCLNCKSCRTVCPAGVDVSSVILEARARFRADSLTRRISKVLLDPARLGAITGWAGKTQILWDRPLIRKALEKLTGHLFRKTYPGSCLPADLTLPRIRKVSLRETFRNLTEEGGRSGDLAYFHGCAANTLDDGVGEAMIRLLGLASGYRLVLPAQTCSGTPIETYGHRDLAQEAARRNLSTLSGYRRIVTGCASCTLSLKDLPSKFPDGSSEQKEARKVAENVQHLSQFLLSPEMSAALARMKDNAKKRNPTGRVTYHASCHLRAAGVTAEPHRLLESLLGEGFRKMGDEDRCAGGAGTYLLKNPSLSRAIFERKERAVRESRADTVTTGCPACQITLRDRLGSAPRVEHLAVLLSGFLSE</sequence>
<evidence type="ECO:0000313" key="11">
    <source>
        <dbReference type="Proteomes" id="UP000027059"/>
    </source>
</evidence>
<dbReference type="PROSITE" id="PS00198">
    <property type="entry name" value="4FE4S_FER_1"/>
    <property type="match status" value="1"/>
</dbReference>
<reference evidence="11" key="1">
    <citation type="submission" date="2014-02" db="EMBL/GenBank/DDBJ databases">
        <title>Complete genome sequence and comparative genomic analysis of the nitrogen-fixing bacterium Leptospirillum ferriphilum YSK.</title>
        <authorList>
            <person name="Guo X."/>
            <person name="Yin H."/>
            <person name="Liang Y."/>
            <person name="Hu Q."/>
            <person name="Ma L."/>
            <person name="Xiao Y."/>
            <person name="Zhang X."/>
            <person name="Qiu G."/>
            <person name="Liu X."/>
        </authorList>
    </citation>
    <scope>NUCLEOTIDE SEQUENCE [LARGE SCALE GENOMIC DNA]</scope>
    <source>
        <strain evidence="11">YSK</strain>
    </source>
</reference>
<keyword evidence="4" id="KW-0274">FAD</keyword>
<protein>
    <submittedName>
        <fullName evidence="10">Lactate dehydrogenase</fullName>
    </submittedName>
</protein>
<keyword evidence="7" id="KW-0411">Iron-sulfur</keyword>
<dbReference type="InterPro" id="IPR009051">
    <property type="entry name" value="Helical_ferredxn"/>
</dbReference>
<dbReference type="InterPro" id="IPR016169">
    <property type="entry name" value="FAD-bd_PCMH_sub2"/>
</dbReference>
<dbReference type="AlphaFoldDB" id="A0A059XZH2"/>
<evidence type="ECO:0000256" key="1">
    <source>
        <dbReference type="ARBA" id="ARBA00001974"/>
    </source>
</evidence>
<dbReference type="EMBL" id="CP007243">
    <property type="protein sequence ID" value="AIA30622.1"/>
    <property type="molecule type" value="Genomic_DNA"/>
</dbReference>
<keyword evidence="6" id="KW-0408">Iron</keyword>
<keyword evidence="2" id="KW-0285">Flavoprotein</keyword>
<comment type="cofactor">
    <cofactor evidence="1">
        <name>FAD</name>
        <dbReference type="ChEBI" id="CHEBI:57692"/>
    </cofactor>
</comment>
<dbReference type="Pfam" id="PF02754">
    <property type="entry name" value="CCG"/>
    <property type="match status" value="2"/>
</dbReference>
<dbReference type="SUPFAM" id="SSF56176">
    <property type="entry name" value="FAD-binding/transporter-associated domain-like"/>
    <property type="match status" value="1"/>
</dbReference>
<dbReference type="SUPFAM" id="SSF46548">
    <property type="entry name" value="alpha-helical ferredoxin"/>
    <property type="match status" value="1"/>
</dbReference>
<dbReference type="Gene3D" id="3.30.43.10">
    <property type="entry name" value="Uridine Diphospho-n-acetylenolpyruvylglucosamine Reductase, domain 2"/>
    <property type="match status" value="1"/>
</dbReference>
<dbReference type="Proteomes" id="UP000027059">
    <property type="component" value="Chromosome"/>
</dbReference>
<evidence type="ECO:0000256" key="6">
    <source>
        <dbReference type="ARBA" id="ARBA00023004"/>
    </source>
</evidence>
<dbReference type="Gene3D" id="3.30.70.2740">
    <property type="match status" value="1"/>
</dbReference>
<dbReference type="InterPro" id="IPR016164">
    <property type="entry name" value="FAD-linked_Oxase-like_C"/>
</dbReference>
<dbReference type="InterPro" id="IPR016171">
    <property type="entry name" value="Vanillyl_alc_oxidase_C-sub2"/>
</dbReference>
<dbReference type="InterPro" id="IPR004017">
    <property type="entry name" value="Cys_rich_dom"/>
</dbReference>
<dbReference type="InterPro" id="IPR051914">
    <property type="entry name" value="FAD-linked_OxidoTrans_Type4"/>
</dbReference>
<gene>
    <name evidence="10" type="ORF">Y981_07250</name>
</gene>
<evidence type="ECO:0000259" key="9">
    <source>
        <dbReference type="PROSITE" id="PS51387"/>
    </source>
</evidence>
<feature type="domain" description="4Fe-4S ferredoxin-type" evidence="8">
    <location>
        <begin position="531"/>
        <end position="560"/>
    </location>
</feature>
<evidence type="ECO:0000256" key="5">
    <source>
        <dbReference type="ARBA" id="ARBA00023002"/>
    </source>
</evidence>
<dbReference type="SUPFAM" id="SSF55103">
    <property type="entry name" value="FAD-linked oxidases, C-terminal domain"/>
    <property type="match status" value="1"/>
</dbReference>
<dbReference type="InterPro" id="IPR006094">
    <property type="entry name" value="Oxid_FAD_bind_N"/>
</dbReference>
<accession>A0A059XZH2</accession>